<dbReference type="SUPFAM" id="SSF54593">
    <property type="entry name" value="Glyoxalase/Bleomycin resistance protein/Dihydroxybiphenyl dioxygenase"/>
    <property type="match status" value="2"/>
</dbReference>
<reference evidence="2 3" key="1">
    <citation type="submission" date="2020-09" db="EMBL/GenBank/DDBJ databases">
        <title>A novel species.</title>
        <authorList>
            <person name="Gao J."/>
        </authorList>
    </citation>
    <scope>NUCLEOTIDE SEQUENCE [LARGE SCALE GENOMIC DNA]</scope>
    <source>
        <strain evidence="2 3">CRXT-Y-14</strain>
    </source>
</reference>
<evidence type="ECO:0000259" key="1">
    <source>
        <dbReference type="PROSITE" id="PS51819"/>
    </source>
</evidence>
<dbReference type="Proteomes" id="UP000516428">
    <property type="component" value="Chromosome"/>
</dbReference>
<keyword evidence="3" id="KW-1185">Reference proteome</keyword>
<dbReference type="CDD" id="cd07247">
    <property type="entry name" value="SgaA_N_like"/>
    <property type="match status" value="2"/>
</dbReference>
<gene>
    <name evidence="2" type="ORF">IAG42_32075</name>
</gene>
<name>A0A7H1BGD2_9ACTN</name>
<dbReference type="InterPro" id="IPR037523">
    <property type="entry name" value="VOC_core"/>
</dbReference>
<dbReference type="PANTHER" id="PTHR33993:SF10">
    <property type="entry name" value="CONSERVED PROTEIN"/>
    <property type="match status" value="1"/>
</dbReference>
<dbReference type="InterPro" id="IPR029068">
    <property type="entry name" value="Glyas_Bleomycin-R_OHBP_Dase"/>
</dbReference>
<dbReference type="Pfam" id="PF00903">
    <property type="entry name" value="Glyoxalase"/>
    <property type="match status" value="1"/>
</dbReference>
<dbReference type="PANTHER" id="PTHR33993">
    <property type="entry name" value="GLYOXALASE-RELATED"/>
    <property type="match status" value="1"/>
</dbReference>
<feature type="domain" description="VOC" evidence="1">
    <location>
        <begin position="139"/>
        <end position="254"/>
    </location>
</feature>
<dbReference type="RefSeq" id="WP_188340449.1">
    <property type="nucleotide sequence ID" value="NZ_CP061281.1"/>
</dbReference>
<dbReference type="InterPro" id="IPR052164">
    <property type="entry name" value="Anthracycline_SecMetBiosynth"/>
</dbReference>
<protein>
    <submittedName>
        <fullName evidence="2">VOC family protein</fullName>
    </submittedName>
</protein>
<dbReference type="InterPro" id="IPR004360">
    <property type="entry name" value="Glyas_Fos-R_dOase_dom"/>
</dbReference>
<evidence type="ECO:0000313" key="3">
    <source>
        <dbReference type="Proteomes" id="UP000516428"/>
    </source>
</evidence>
<dbReference type="AlphaFoldDB" id="A0A7H1BGD2"/>
<sequence length="265" mass="28425">MPAQPEGAPVWADAMFADLEAAKAFYAELFGWSYDPGAEEFGNYTQAKTADGKHVAALAPQMPGTPAGVPAAWNLYLASPDVAAAAERIKSAGGTLMMDPMQVGEFGTMVTAQDPGGVMFSVWQPDTHAGFEKVNEPGAFCWAEVTVRDADKTDAFFTTVFPYDAKTMADEHVDFQVWQLGGQPVLGRMKMTKDFPAEVPSYINVYFVVEDCDAAVATVQRLGGQLHFGPMDSPFGRFAAVGDPQGAAFSVIDVTRTTGEMPKLD</sequence>
<dbReference type="EMBL" id="CP061281">
    <property type="protein sequence ID" value="QNS07787.1"/>
    <property type="molecule type" value="Genomic_DNA"/>
</dbReference>
<organism evidence="2 3">
    <name type="scientific">Streptomyces xanthii</name>
    <dbReference type="NCBI Taxonomy" id="2768069"/>
    <lineage>
        <taxon>Bacteria</taxon>
        <taxon>Bacillati</taxon>
        <taxon>Actinomycetota</taxon>
        <taxon>Actinomycetes</taxon>
        <taxon>Kitasatosporales</taxon>
        <taxon>Streptomycetaceae</taxon>
        <taxon>Streptomyces</taxon>
    </lineage>
</organism>
<feature type="domain" description="VOC" evidence="1">
    <location>
        <begin position="8"/>
        <end position="125"/>
    </location>
</feature>
<accession>A0A7H1BGD2</accession>
<dbReference type="Gene3D" id="3.10.180.10">
    <property type="entry name" value="2,3-Dihydroxybiphenyl 1,2-Dioxygenase, domain 1"/>
    <property type="match status" value="2"/>
</dbReference>
<dbReference type="PROSITE" id="PS51819">
    <property type="entry name" value="VOC"/>
    <property type="match status" value="2"/>
</dbReference>
<dbReference type="KEGG" id="sxn:IAG42_32075"/>
<evidence type="ECO:0000313" key="2">
    <source>
        <dbReference type="EMBL" id="QNS07787.1"/>
    </source>
</evidence>
<proteinExistence type="predicted"/>